<dbReference type="EnsemblPlants" id="MELO3C029960.2.1">
    <property type="protein sequence ID" value="MELO3C029960.2.1"/>
    <property type="gene ID" value="MELO3C029960.2"/>
</dbReference>
<evidence type="ECO:0000313" key="1">
    <source>
        <dbReference type="EnsemblPlants" id="MELO3C029960.2.1"/>
    </source>
</evidence>
<sequence length="57" mass="6697">MDVGPSTSYMHGHRRDRGEHNEYLYYEALAKVSDRQECHNNTEFKVKGDNQLKIDNV</sequence>
<accession>A0A9I9E7R2</accession>
<protein>
    <submittedName>
        <fullName evidence="1">Uncharacterized protein</fullName>
    </submittedName>
</protein>
<name>A0A9I9E7R2_CUCME</name>
<dbReference type="Gramene" id="MELO3C029960.2.1">
    <property type="protein sequence ID" value="MELO3C029960.2.1"/>
    <property type="gene ID" value="MELO3C029960.2"/>
</dbReference>
<dbReference type="AlphaFoldDB" id="A0A9I9E7R2"/>
<proteinExistence type="predicted"/>
<reference evidence="1" key="1">
    <citation type="submission" date="2023-03" db="UniProtKB">
        <authorList>
            <consortium name="EnsemblPlants"/>
        </authorList>
    </citation>
    <scope>IDENTIFICATION</scope>
</reference>
<organism evidence="1">
    <name type="scientific">Cucumis melo</name>
    <name type="common">Muskmelon</name>
    <dbReference type="NCBI Taxonomy" id="3656"/>
    <lineage>
        <taxon>Eukaryota</taxon>
        <taxon>Viridiplantae</taxon>
        <taxon>Streptophyta</taxon>
        <taxon>Embryophyta</taxon>
        <taxon>Tracheophyta</taxon>
        <taxon>Spermatophyta</taxon>
        <taxon>Magnoliopsida</taxon>
        <taxon>eudicotyledons</taxon>
        <taxon>Gunneridae</taxon>
        <taxon>Pentapetalae</taxon>
        <taxon>rosids</taxon>
        <taxon>fabids</taxon>
        <taxon>Cucurbitales</taxon>
        <taxon>Cucurbitaceae</taxon>
        <taxon>Benincaseae</taxon>
        <taxon>Cucumis</taxon>
    </lineage>
</organism>